<proteinExistence type="predicted"/>
<gene>
    <name evidence="1" type="ORF">MUG84_19640</name>
</gene>
<dbReference type="EMBL" id="JALIRP010000008">
    <property type="protein sequence ID" value="MCJ8013944.1"/>
    <property type="molecule type" value="Genomic_DNA"/>
</dbReference>
<keyword evidence="2" id="KW-1185">Reference proteome</keyword>
<sequence length="64" mass="7132">MKFKAKMSEIRQKDGNAQLNDSYFQTKDQVLFPLGFPRPAPDLLVISTGLAPLFSEASLPSTFQ</sequence>
<reference evidence="1" key="1">
    <citation type="submission" date="2022-04" db="EMBL/GenBank/DDBJ databases">
        <title>Paenibacillus mangrovi sp. nov., a novel endophytic bacterium isolated from bark of Kandelia candel.</title>
        <authorList>
            <person name="Tuo L."/>
        </authorList>
    </citation>
    <scope>NUCLEOTIDE SEQUENCE</scope>
    <source>
        <strain evidence="1">KQZ6P-2</strain>
    </source>
</reference>
<accession>A0A9X1WRW7</accession>
<dbReference type="RefSeq" id="WP_244727976.1">
    <property type="nucleotide sequence ID" value="NZ_JALIRP010000008.1"/>
</dbReference>
<organism evidence="1 2">
    <name type="scientific">Paenibacillus mangrovi</name>
    <dbReference type="NCBI Taxonomy" id="2931978"/>
    <lineage>
        <taxon>Bacteria</taxon>
        <taxon>Bacillati</taxon>
        <taxon>Bacillota</taxon>
        <taxon>Bacilli</taxon>
        <taxon>Bacillales</taxon>
        <taxon>Paenibacillaceae</taxon>
        <taxon>Paenibacillus</taxon>
    </lineage>
</organism>
<name>A0A9X1WRW7_9BACL</name>
<evidence type="ECO:0000313" key="2">
    <source>
        <dbReference type="Proteomes" id="UP001139347"/>
    </source>
</evidence>
<evidence type="ECO:0000313" key="1">
    <source>
        <dbReference type="EMBL" id="MCJ8013944.1"/>
    </source>
</evidence>
<comment type="caution">
    <text evidence="1">The sequence shown here is derived from an EMBL/GenBank/DDBJ whole genome shotgun (WGS) entry which is preliminary data.</text>
</comment>
<dbReference type="Proteomes" id="UP001139347">
    <property type="component" value="Unassembled WGS sequence"/>
</dbReference>
<dbReference type="AlphaFoldDB" id="A0A9X1WRW7"/>
<protein>
    <submittedName>
        <fullName evidence="1">Uncharacterized protein</fullName>
    </submittedName>
</protein>